<evidence type="ECO:0000313" key="2">
    <source>
        <dbReference type="EMBL" id="PKI62201.1"/>
    </source>
</evidence>
<evidence type="ECO:0000256" key="1">
    <source>
        <dbReference type="SAM" id="MobiDB-lite"/>
    </source>
</evidence>
<organism evidence="2 3">
    <name type="scientific">Punica granatum</name>
    <name type="common">Pomegranate</name>
    <dbReference type="NCBI Taxonomy" id="22663"/>
    <lineage>
        <taxon>Eukaryota</taxon>
        <taxon>Viridiplantae</taxon>
        <taxon>Streptophyta</taxon>
        <taxon>Embryophyta</taxon>
        <taxon>Tracheophyta</taxon>
        <taxon>Spermatophyta</taxon>
        <taxon>Magnoliopsida</taxon>
        <taxon>eudicotyledons</taxon>
        <taxon>Gunneridae</taxon>
        <taxon>Pentapetalae</taxon>
        <taxon>rosids</taxon>
        <taxon>malvids</taxon>
        <taxon>Myrtales</taxon>
        <taxon>Lythraceae</taxon>
        <taxon>Punica</taxon>
    </lineage>
</organism>
<feature type="region of interest" description="Disordered" evidence="1">
    <location>
        <begin position="154"/>
        <end position="174"/>
    </location>
</feature>
<accession>A0A2I0K0W8</accession>
<evidence type="ECO:0000313" key="3">
    <source>
        <dbReference type="Proteomes" id="UP000233551"/>
    </source>
</evidence>
<gene>
    <name evidence="2" type="ORF">CRG98_017399</name>
</gene>
<dbReference type="Pfam" id="PF14223">
    <property type="entry name" value="Retrotran_gag_2"/>
    <property type="match status" value="1"/>
</dbReference>
<keyword evidence="3" id="KW-1185">Reference proteome</keyword>
<dbReference type="EMBL" id="PGOL01000987">
    <property type="protein sequence ID" value="PKI62201.1"/>
    <property type="molecule type" value="Genomic_DNA"/>
</dbReference>
<dbReference type="AlphaFoldDB" id="A0A2I0K0W8"/>
<name>A0A2I0K0W8_PUNGR</name>
<proteinExistence type="predicted"/>
<reference evidence="2 3" key="1">
    <citation type="submission" date="2017-11" db="EMBL/GenBank/DDBJ databases">
        <title>De-novo sequencing of pomegranate (Punica granatum L.) genome.</title>
        <authorList>
            <person name="Akparov Z."/>
            <person name="Amiraslanov A."/>
            <person name="Hajiyeva S."/>
            <person name="Abbasov M."/>
            <person name="Kaur K."/>
            <person name="Hamwieh A."/>
            <person name="Solovyev V."/>
            <person name="Salamov A."/>
            <person name="Braich B."/>
            <person name="Kosarev P."/>
            <person name="Mahmoud A."/>
            <person name="Hajiyev E."/>
            <person name="Babayeva S."/>
            <person name="Izzatullayeva V."/>
            <person name="Mammadov A."/>
            <person name="Mammadov A."/>
            <person name="Sharifova S."/>
            <person name="Ojaghi J."/>
            <person name="Eynullazada K."/>
            <person name="Bayramov B."/>
            <person name="Abdulazimova A."/>
            <person name="Shahmuradov I."/>
        </authorList>
    </citation>
    <scope>NUCLEOTIDE SEQUENCE [LARGE SCALE GENOMIC DNA]</scope>
    <source>
        <strain evidence="3">cv. AG2017</strain>
        <tissue evidence="2">Leaf</tissue>
    </source>
</reference>
<comment type="caution">
    <text evidence="2">The sequence shown here is derived from an EMBL/GenBank/DDBJ whole genome shotgun (WGS) entry which is preliminary data.</text>
</comment>
<dbReference type="Proteomes" id="UP000233551">
    <property type="component" value="Unassembled WGS sequence"/>
</dbReference>
<sequence length="188" mass="21368">MVAAVAEVVHDGRCCGWGSDERRRRRGFSGGDCRLGFRDESGGEGEVDPTRESILFTLWYMDLTLRKEEPPAPTDTDTPEDLSAQLKTLKIDISEPFLVHFILNSLPAEYGPFKISYNTHKEEWFITELLTMCVQEEERMKQDKPEVTHLATCPKGKGKKDNGKRQYKAPPKTDGSKLKCFFCNKMGM</sequence>
<protein>
    <submittedName>
        <fullName evidence="2">Uncharacterized protein</fullName>
    </submittedName>
</protein>